<sequence>MITKWEFNKKNLQLNKVAGFFLFSMENKKNKGRGETGGRTYGEW</sequence>
<reference evidence="2" key="1">
    <citation type="journal article" date="2019" name="Int. J. Syst. Evol. Microbiol.">
        <title>The Global Catalogue of Microorganisms (GCM) 10K type strain sequencing project: providing services to taxonomists for standard genome sequencing and annotation.</title>
        <authorList>
            <consortium name="The Broad Institute Genomics Platform"/>
            <consortium name="The Broad Institute Genome Sequencing Center for Infectious Disease"/>
            <person name="Wu L."/>
            <person name="Ma J."/>
        </authorList>
    </citation>
    <scope>NUCLEOTIDE SEQUENCE [LARGE SCALE GENOMIC DNA]</scope>
    <source>
        <strain evidence="2">KACC 14058</strain>
    </source>
</reference>
<gene>
    <name evidence="1" type="ORF">ACFOZ1_05670</name>
</gene>
<keyword evidence="2" id="KW-1185">Reference proteome</keyword>
<dbReference type="RefSeq" id="WP_390196932.1">
    <property type="nucleotide sequence ID" value="NZ_JBHSDV010000001.1"/>
</dbReference>
<dbReference type="Proteomes" id="UP001595880">
    <property type="component" value="Unassembled WGS sequence"/>
</dbReference>
<proteinExistence type="predicted"/>
<protein>
    <submittedName>
        <fullName evidence="1">Uncharacterized protein</fullName>
    </submittedName>
</protein>
<organism evidence="1 2">
    <name type="scientific">Gracilibacillus marinus</name>
    <dbReference type="NCBI Taxonomy" id="630535"/>
    <lineage>
        <taxon>Bacteria</taxon>
        <taxon>Bacillati</taxon>
        <taxon>Bacillota</taxon>
        <taxon>Bacilli</taxon>
        <taxon>Bacillales</taxon>
        <taxon>Bacillaceae</taxon>
        <taxon>Gracilibacillus</taxon>
    </lineage>
</organism>
<evidence type="ECO:0000313" key="2">
    <source>
        <dbReference type="Proteomes" id="UP001595880"/>
    </source>
</evidence>
<evidence type="ECO:0000313" key="1">
    <source>
        <dbReference type="EMBL" id="MFC4387296.1"/>
    </source>
</evidence>
<dbReference type="EMBL" id="JBHSDV010000001">
    <property type="protein sequence ID" value="MFC4387296.1"/>
    <property type="molecule type" value="Genomic_DNA"/>
</dbReference>
<accession>A0ABV8VW30</accession>
<comment type="caution">
    <text evidence="1">The sequence shown here is derived from an EMBL/GenBank/DDBJ whole genome shotgun (WGS) entry which is preliminary data.</text>
</comment>
<name>A0ABV8VW30_9BACI</name>